<keyword evidence="1" id="KW-0677">Repeat</keyword>
<name>A0ABR3AQ74_PHYBL</name>
<evidence type="ECO:0000256" key="3">
    <source>
        <dbReference type="PROSITE-ProRule" id="PRU00023"/>
    </source>
</evidence>
<dbReference type="PROSITE" id="PS50297">
    <property type="entry name" value="ANK_REP_REGION"/>
    <property type="match status" value="1"/>
</dbReference>
<feature type="repeat" description="ANK" evidence="3">
    <location>
        <begin position="92"/>
        <end position="126"/>
    </location>
</feature>
<keyword evidence="5" id="KW-1185">Reference proteome</keyword>
<gene>
    <name evidence="4" type="ORF">J3Q64DRAFT_1256077</name>
</gene>
<dbReference type="Pfam" id="PF12796">
    <property type="entry name" value="Ank_2"/>
    <property type="match status" value="1"/>
</dbReference>
<feature type="repeat" description="ANK" evidence="3">
    <location>
        <begin position="162"/>
        <end position="196"/>
    </location>
</feature>
<reference evidence="4 5" key="1">
    <citation type="submission" date="2024-04" db="EMBL/GenBank/DDBJ databases">
        <title>Symmetric and asymmetric DNA N6-adenine methylation regulates different biological responses in Mucorales.</title>
        <authorList>
            <consortium name="Lawrence Berkeley National Laboratory"/>
            <person name="Lax C."/>
            <person name="Mondo S.J."/>
            <person name="Osorio-Concepcion M."/>
            <person name="Muszewska A."/>
            <person name="Corrochano-Luque M."/>
            <person name="Gutierrez G."/>
            <person name="Riley R."/>
            <person name="Lipzen A."/>
            <person name="Guo J."/>
            <person name="Hundley H."/>
            <person name="Amirebrahimi M."/>
            <person name="Ng V."/>
            <person name="Lorenzo-Gutierrez D."/>
            <person name="Binder U."/>
            <person name="Yang J."/>
            <person name="Song Y."/>
            <person name="Canovas D."/>
            <person name="Navarro E."/>
            <person name="Freitag M."/>
            <person name="Gabaldon T."/>
            <person name="Grigoriev I.V."/>
            <person name="Corrochano L.M."/>
            <person name="Nicolas F.E."/>
            <person name="Garre V."/>
        </authorList>
    </citation>
    <scope>NUCLEOTIDE SEQUENCE [LARGE SCALE GENOMIC DNA]</scope>
    <source>
        <strain evidence="4 5">L51</strain>
    </source>
</reference>
<protein>
    <submittedName>
        <fullName evidence="4">Ankyrin repeat-containing domain protein</fullName>
    </submittedName>
</protein>
<dbReference type="SUPFAM" id="SSF48403">
    <property type="entry name" value="Ankyrin repeat"/>
    <property type="match status" value="1"/>
</dbReference>
<dbReference type="PROSITE" id="PS50088">
    <property type="entry name" value="ANK_REPEAT"/>
    <property type="match status" value="2"/>
</dbReference>
<organism evidence="4 5">
    <name type="scientific">Phycomyces blakesleeanus</name>
    <dbReference type="NCBI Taxonomy" id="4837"/>
    <lineage>
        <taxon>Eukaryota</taxon>
        <taxon>Fungi</taxon>
        <taxon>Fungi incertae sedis</taxon>
        <taxon>Mucoromycota</taxon>
        <taxon>Mucoromycotina</taxon>
        <taxon>Mucoromycetes</taxon>
        <taxon>Mucorales</taxon>
        <taxon>Phycomycetaceae</taxon>
        <taxon>Phycomyces</taxon>
    </lineage>
</organism>
<sequence length="401" mass="45404">MYSTLCQYPFNKENEIHFVEVDLSDTNDTHDTPVLLPETPQDPISSTIEMVESKPDISIWQAVELGDLTSLQYFLNHSSDTSLLVNTRDPATEYTLLHIAVSSHQNPYRLLEILLQEGAEPTIGNVYNIQPIHALFLHCPKPLASLQLLLDFKADPNACDGDGWTPLHYASRFCNEPKSIIQLLLKHGANVNAIDSSRKSPLFSLLANGDHRDTLDILLCANANIGLRADFLDPKTRRTKPATVLFQSAKYARHDCLCLLLEASSAHKGLREAVTTEEIDLAANVLRQQYAQALENERRTDASHVDLSLMNKPLPQLASDRLADMLHNLDQFSLQLKHDPRSSVYRDLHPAQPIVHRRRSLMESFRRRPTMESIQTRPRSLFEHMGNLWSPRPLYTEQPAV</sequence>
<comment type="caution">
    <text evidence="4">The sequence shown here is derived from an EMBL/GenBank/DDBJ whole genome shotgun (WGS) entry which is preliminary data.</text>
</comment>
<dbReference type="PANTHER" id="PTHR24198">
    <property type="entry name" value="ANKYRIN REPEAT AND PROTEIN KINASE DOMAIN-CONTAINING PROTEIN"/>
    <property type="match status" value="1"/>
</dbReference>
<evidence type="ECO:0000256" key="1">
    <source>
        <dbReference type="ARBA" id="ARBA00022737"/>
    </source>
</evidence>
<accession>A0ABR3AQ74</accession>
<dbReference type="InterPro" id="IPR036770">
    <property type="entry name" value="Ankyrin_rpt-contain_sf"/>
</dbReference>
<proteinExistence type="predicted"/>
<dbReference type="PANTHER" id="PTHR24198:SF165">
    <property type="entry name" value="ANKYRIN REPEAT-CONTAINING PROTEIN-RELATED"/>
    <property type="match status" value="1"/>
</dbReference>
<evidence type="ECO:0000256" key="2">
    <source>
        <dbReference type="ARBA" id="ARBA00023043"/>
    </source>
</evidence>
<dbReference type="EMBL" id="JBCLYO010000021">
    <property type="protein sequence ID" value="KAL0079789.1"/>
    <property type="molecule type" value="Genomic_DNA"/>
</dbReference>
<dbReference type="InterPro" id="IPR002110">
    <property type="entry name" value="Ankyrin_rpt"/>
</dbReference>
<dbReference type="Proteomes" id="UP001448207">
    <property type="component" value="Unassembled WGS sequence"/>
</dbReference>
<keyword evidence="2 3" id="KW-0040">ANK repeat</keyword>
<dbReference type="Gene3D" id="1.25.40.20">
    <property type="entry name" value="Ankyrin repeat-containing domain"/>
    <property type="match status" value="1"/>
</dbReference>
<evidence type="ECO:0000313" key="5">
    <source>
        <dbReference type="Proteomes" id="UP001448207"/>
    </source>
</evidence>
<dbReference type="Pfam" id="PF00023">
    <property type="entry name" value="Ank"/>
    <property type="match status" value="1"/>
</dbReference>
<evidence type="ECO:0000313" key="4">
    <source>
        <dbReference type="EMBL" id="KAL0079789.1"/>
    </source>
</evidence>
<dbReference type="SMART" id="SM00248">
    <property type="entry name" value="ANK"/>
    <property type="match status" value="4"/>
</dbReference>
<dbReference type="PRINTS" id="PR01415">
    <property type="entry name" value="ANKYRIN"/>
</dbReference>